<evidence type="ECO:0000256" key="1">
    <source>
        <dbReference type="SAM" id="Phobius"/>
    </source>
</evidence>
<sequence>MENALQTPTDPDIIALREDIKRTYHAYTTRDHDRFPQFDYNTNRANYEPLRSSFEEEFYVIRGLDRTNTTIHIPSTNTLALLFTDSTYVPGRKILNTCRSYAHGRPIPTGDESAPYPAKHTGRNRVWWYIVIGMFTLIAVAGSYTMLHQTPARIAPSKLTISYPLHGQTVPRRPFVAGRVANADTVWVVVRPVTLGGKCYVQPPIPVKKDGTWRGQVFIGGLDPLNIGQAFEIRAFVNPPSVYRAIEEEERDVFNEWPNDAELATHSTVVIRGPELEKPAK</sequence>
<keyword evidence="1" id="KW-0812">Transmembrane</keyword>
<protein>
    <submittedName>
        <fullName evidence="2">Uncharacterized protein</fullName>
    </submittedName>
</protein>
<organism evidence="2 3">
    <name type="scientific">Spirosoma oryzae</name>
    <dbReference type="NCBI Taxonomy" id="1469603"/>
    <lineage>
        <taxon>Bacteria</taxon>
        <taxon>Pseudomonadati</taxon>
        <taxon>Bacteroidota</taxon>
        <taxon>Cytophagia</taxon>
        <taxon>Cytophagales</taxon>
        <taxon>Cytophagaceae</taxon>
        <taxon>Spirosoma</taxon>
    </lineage>
</organism>
<name>A0A2T0SM60_9BACT</name>
<feature type="transmembrane region" description="Helical" evidence="1">
    <location>
        <begin position="126"/>
        <end position="147"/>
    </location>
</feature>
<proteinExistence type="predicted"/>
<dbReference type="AlphaFoldDB" id="A0A2T0SM60"/>
<dbReference type="OrthoDB" id="958451at2"/>
<comment type="caution">
    <text evidence="2">The sequence shown here is derived from an EMBL/GenBank/DDBJ whole genome shotgun (WGS) entry which is preliminary data.</text>
</comment>
<reference evidence="2 3" key="1">
    <citation type="submission" date="2018-03" db="EMBL/GenBank/DDBJ databases">
        <title>Genomic Encyclopedia of Archaeal and Bacterial Type Strains, Phase II (KMG-II): from individual species to whole genera.</title>
        <authorList>
            <person name="Goeker M."/>
        </authorList>
    </citation>
    <scope>NUCLEOTIDE SEQUENCE [LARGE SCALE GENOMIC DNA]</scope>
    <source>
        <strain evidence="2 3">DSM 28354</strain>
    </source>
</reference>
<gene>
    <name evidence="2" type="ORF">CLV58_11789</name>
</gene>
<keyword evidence="1" id="KW-0472">Membrane</keyword>
<evidence type="ECO:0000313" key="2">
    <source>
        <dbReference type="EMBL" id="PRY34485.1"/>
    </source>
</evidence>
<dbReference type="EMBL" id="PVTE01000017">
    <property type="protein sequence ID" value="PRY34485.1"/>
    <property type="molecule type" value="Genomic_DNA"/>
</dbReference>
<keyword evidence="1" id="KW-1133">Transmembrane helix</keyword>
<accession>A0A2T0SM60</accession>
<dbReference type="RefSeq" id="WP_106139413.1">
    <property type="nucleotide sequence ID" value="NZ_PVTE01000017.1"/>
</dbReference>
<evidence type="ECO:0000313" key="3">
    <source>
        <dbReference type="Proteomes" id="UP000238375"/>
    </source>
</evidence>
<dbReference type="Proteomes" id="UP000238375">
    <property type="component" value="Unassembled WGS sequence"/>
</dbReference>
<keyword evidence="3" id="KW-1185">Reference proteome</keyword>